<keyword evidence="3" id="KW-1185">Reference proteome</keyword>
<dbReference type="CDD" id="cd06223">
    <property type="entry name" value="PRTases_typeI"/>
    <property type="match status" value="1"/>
</dbReference>
<evidence type="ECO:0000256" key="1">
    <source>
        <dbReference type="ARBA" id="ARBA00008007"/>
    </source>
</evidence>
<name>A0ABS3WFX2_9BACL</name>
<organism evidence="2 3">
    <name type="scientific">Paenibacillus artemisiicola</name>
    <dbReference type="NCBI Taxonomy" id="1172618"/>
    <lineage>
        <taxon>Bacteria</taxon>
        <taxon>Bacillati</taxon>
        <taxon>Bacillota</taxon>
        <taxon>Bacilli</taxon>
        <taxon>Bacillales</taxon>
        <taxon>Paenibacillaceae</taxon>
        <taxon>Paenibacillus</taxon>
    </lineage>
</organism>
<dbReference type="PANTHER" id="PTHR47505:SF1">
    <property type="entry name" value="DNA UTILIZATION PROTEIN YHGH"/>
    <property type="match status" value="1"/>
</dbReference>
<dbReference type="SUPFAM" id="SSF53271">
    <property type="entry name" value="PRTase-like"/>
    <property type="match status" value="1"/>
</dbReference>
<proteinExistence type="inferred from homology"/>
<gene>
    <name evidence="2" type="ORF">I8J29_23865</name>
</gene>
<comment type="similarity">
    <text evidence="1">Belongs to the ComF/GntX family.</text>
</comment>
<dbReference type="InterPro" id="IPR029057">
    <property type="entry name" value="PRTase-like"/>
</dbReference>
<accession>A0ABS3WFX2</accession>
<dbReference type="RefSeq" id="WP_208849937.1">
    <property type="nucleotide sequence ID" value="NZ_JAGGDJ010000030.1"/>
</dbReference>
<dbReference type="Gene3D" id="3.40.50.2020">
    <property type="match status" value="1"/>
</dbReference>
<reference evidence="2 3" key="1">
    <citation type="submission" date="2021-03" db="EMBL/GenBank/DDBJ databases">
        <title>Paenibacillus artemisicola MWE-103 whole genome sequence.</title>
        <authorList>
            <person name="Ham Y.J."/>
        </authorList>
    </citation>
    <scope>NUCLEOTIDE SEQUENCE [LARGE SCALE GENOMIC DNA]</scope>
    <source>
        <strain evidence="2 3">MWE-103</strain>
    </source>
</reference>
<dbReference type="PANTHER" id="PTHR47505">
    <property type="entry name" value="DNA UTILIZATION PROTEIN YHGH"/>
    <property type="match status" value="1"/>
</dbReference>
<sequence>MTTGDLWQSLRKAFPLFTSLLAAGGSGCAVCGNRCEPGRQGALGCLCKRCFRSIPWIARVYCPVCGRPEQCPDCARRTRTAFVANRSAVRYDSTIREWLALYKYRGHEALEPLLGELLTAAYRGLAAERFREAGPRPVHAVIPVPVSEARLLERGFNQAERLAARLGEAEGIPLFDALRRTRHSAKQSAKTRGARLRDTRNLFKADEAELARMLETAGRDGRCRFVLVDDIYTTGSTANACAQALAEGIGQAAPGLRFDVYVLTVARS</sequence>
<evidence type="ECO:0000313" key="3">
    <source>
        <dbReference type="Proteomes" id="UP000670947"/>
    </source>
</evidence>
<comment type="caution">
    <text evidence="2">The sequence shown here is derived from an EMBL/GenBank/DDBJ whole genome shotgun (WGS) entry which is preliminary data.</text>
</comment>
<dbReference type="EMBL" id="JAGGDJ010000030">
    <property type="protein sequence ID" value="MBO7747224.1"/>
    <property type="molecule type" value="Genomic_DNA"/>
</dbReference>
<evidence type="ECO:0000313" key="2">
    <source>
        <dbReference type="EMBL" id="MBO7747224.1"/>
    </source>
</evidence>
<protein>
    <submittedName>
        <fullName evidence="2">ComF family protein</fullName>
    </submittedName>
</protein>
<dbReference type="InterPro" id="IPR000836">
    <property type="entry name" value="PRTase_dom"/>
</dbReference>
<dbReference type="InterPro" id="IPR051910">
    <property type="entry name" value="ComF/GntX_DNA_util-trans"/>
</dbReference>
<dbReference type="Proteomes" id="UP000670947">
    <property type="component" value="Unassembled WGS sequence"/>
</dbReference>